<organism evidence="10">
    <name type="scientific">Nicotiana tabacum</name>
    <name type="common">Common tobacco</name>
    <dbReference type="NCBI Taxonomy" id="4097"/>
    <lineage>
        <taxon>Eukaryota</taxon>
        <taxon>Viridiplantae</taxon>
        <taxon>Streptophyta</taxon>
        <taxon>Embryophyta</taxon>
        <taxon>Tracheophyta</taxon>
        <taxon>Spermatophyta</taxon>
        <taxon>Magnoliopsida</taxon>
        <taxon>eudicotyledons</taxon>
        <taxon>Gunneridae</taxon>
        <taxon>Pentapetalae</taxon>
        <taxon>asterids</taxon>
        <taxon>lamiids</taxon>
        <taxon>Solanales</taxon>
        <taxon>Solanaceae</taxon>
        <taxon>Nicotianoideae</taxon>
        <taxon>Nicotianeae</taxon>
        <taxon>Nicotiana</taxon>
    </lineage>
</organism>
<dbReference type="CDD" id="cd01647">
    <property type="entry name" value="RT_LTR"/>
    <property type="match status" value="1"/>
</dbReference>
<reference evidence="10" key="1">
    <citation type="submission" date="2025-08" db="UniProtKB">
        <authorList>
            <consortium name="RefSeq"/>
        </authorList>
    </citation>
    <scope>IDENTIFICATION</scope>
</reference>
<dbReference type="SUPFAM" id="SSF56672">
    <property type="entry name" value="DNA/RNA polymerases"/>
    <property type="match status" value="1"/>
</dbReference>
<keyword evidence="6" id="KW-0378">Hydrolase</keyword>
<keyword evidence="1" id="KW-0645">Protease</keyword>
<dbReference type="GO" id="GO:0004519">
    <property type="term" value="F:endonuclease activity"/>
    <property type="evidence" value="ECO:0007669"/>
    <property type="project" value="UniProtKB-KW"/>
</dbReference>
<keyword evidence="2" id="KW-0808">Transferase</keyword>
<name>A0A1S3XGX2_TOBAC</name>
<dbReference type="OMA" id="TECSARN"/>
<evidence type="ECO:0000256" key="7">
    <source>
        <dbReference type="ARBA" id="ARBA00022918"/>
    </source>
</evidence>
<dbReference type="SUPFAM" id="SSF50630">
    <property type="entry name" value="Acid proteases"/>
    <property type="match status" value="1"/>
</dbReference>
<proteinExistence type="predicted"/>
<evidence type="ECO:0000256" key="5">
    <source>
        <dbReference type="ARBA" id="ARBA00022759"/>
    </source>
</evidence>
<dbReference type="InterPro" id="IPR000477">
    <property type="entry name" value="RT_dom"/>
</dbReference>
<dbReference type="Pfam" id="PF17919">
    <property type="entry name" value="RT_RNaseH_2"/>
    <property type="match status" value="1"/>
</dbReference>
<dbReference type="OrthoDB" id="1302771at2759"/>
<evidence type="ECO:0000256" key="2">
    <source>
        <dbReference type="ARBA" id="ARBA00022679"/>
    </source>
</evidence>
<dbReference type="PROSITE" id="PS50878">
    <property type="entry name" value="RT_POL"/>
    <property type="match status" value="1"/>
</dbReference>
<dbReference type="Gene3D" id="2.40.70.10">
    <property type="entry name" value="Acid Proteases"/>
    <property type="match status" value="1"/>
</dbReference>
<dbReference type="InterPro" id="IPR051320">
    <property type="entry name" value="Viral_Replic_Matur_Polypro"/>
</dbReference>
<dbReference type="Pfam" id="PF00078">
    <property type="entry name" value="RVT_1"/>
    <property type="match status" value="1"/>
</dbReference>
<dbReference type="GO" id="GO:0008233">
    <property type="term" value="F:peptidase activity"/>
    <property type="evidence" value="ECO:0007669"/>
    <property type="project" value="UniProtKB-KW"/>
</dbReference>
<feature type="domain" description="Reverse transcriptase" evidence="9">
    <location>
        <begin position="329"/>
        <end position="527"/>
    </location>
</feature>
<gene>
    <name evidence="10" type="primary">LOC107764880</name>
</gene>
<evidence type="ECO:0000256" key="8">
    <source>
        <dbReference type="SAM" id="MobiDB-lite"/>
    </source>
</evidence>
<dbReference type="AlphaFoldDB" id="A0A1S3XGX2"/>
<dbReference type="STRING" id="4097.A0A1S3XGX2"/>
<dbReference type="InterPro" id="IPR021109">
    <property type="entry name" value="Peptidase_aspartic_dom_sf"/>
</dbReference>
<evidence type="ECO:0000256" key="6">
    <source>
        <dbReference type="ARBA" id="ARBA00022801"/>
    </source>
</evidence>
<sequence length="636" mass="72065">MEDVVEEFNKLQQMGTVEEFLGKFEDLKAHMLIRNSVLNESHFLSSFMGALKGEIRYAVKLFKPTTLSSSIEQARLQEKALEVLQIKDKLGAKFSPSHANSATARTSATPNHAPATFPNTRNNNHPASRNNTYRLSPEMYEYMKAKLLCFKCGEKYTPGHRCHNRQLNCIVGEHEEPVETINEANDLHNVMIEGDIQQEVLEAVCLSALSGNSSGVNSILVRGIIKHRNLTILVDSGSTHSFIVEQVVKDTGYVPHYSSPMKVTVADGNYVMCHTICIAFSWKMQGKPFKEDLIIIKLGGCDIVLGNDWIKKYNPTKFEHEKRCVTIGRKEIRQCYMPSLKKGESFIQSREGGCAYSRSVEPKEELEKQVKEMFFNQIIQQSQSPFSSPALLVKKKDDDLLDELHGSEIFSKVDLRAGYHQIRMKAEDVHKTAFRTHMGHYEFKVIPFGLTNASATFQALMNQVFQPFLRRFVLVFFDDILIYSKSLEDHVKHLSTVFKTLKKHSLYAKRSKCLFGQSKVEYLGHVITAEGVTINPDKVLAMVNWPRPTTVKALRGFLGLTGYYRKYVANYRAVCRLLTDLLKKDSFIWSPEGEAAFEALKRAMSATLVLALPDYTKEFVIETDTCHSGIGVVLMQ</sequence>
<dbReference type="Pfam" id="PF08284">
    <property type="entry name" value="RVP_2"/>
    <property type="match status" value="1"/>
</dbReference>
<dbReference type="KEGG" id="nta:107764880"/>
<dbReference type="PaxDb" id="4097-A0A1S3XGX2"/>
<dbReference type="FunFam" id="3.30.70.270:FF:000020">
    <property type="entry name" value="Transposon Tf2-6 polyprotein-like Protein"/>
    <property type="match status" value="1"/>
</dbReference>
<evidence type="ECO:0000313" key="10">
    <source>
        <dbReference type="RefSeq" id="XP_016438947.1"/>
    </source>
</evidence>
<protein>
    <recommendedName>
        <fullName evidence="9">Reverse transcriptase domain-containing protein</fullName>
    </recommendedName>
</protein>
<evidence type="ECO:0000256" key="1">
    <source>
        <dbReference type="ARBA" id="ARBA00022670"/>
    </source>
</evidence>
<evidence type="ECO:0000256" key="3">
    <source>
        <dbReference type="ARBA" id="ARBA00022695"/>
    </source>
</evidence>
<dbReference type="InterPro" id="IPR043502">
    <property type="entry name" value="DNA/RNA_pol_sf"/>
</dbReference>
<dbReference type="InterPro" id="IPR041577">
    <property type="entry name" value="RT_RNaseH_2"/>
</dbReference>
<feature type="region of interest" description="Disordered" evidence="8">
    <location>
        <begin position="95"/>
        <end position="131"/>
    </location>
</feature>
<dbReference type="PANTHER" id="PTHR33064">
    <property type="entry name" value="POL PROTEIN"/>
    <property type="match status" value="1"/>
</dbReference>
<dbReference type="Gene3D" id="3.10.10.10">
    <property type="entry name" value="HIV Type 1 Reverse Transcriptase, subunit A, domain 1"/>
    <property type="match status" value="1"/>
</dbReference>
<evidence type="ECO:0000256" key="4">
    <source>
        <dbReference type="ARBA" id="ARBA00022722"/>
    </source>
</evidence>
<dbReference type="RefSeq" id="XP_016438947.1">
    <property type="nucleotide sequence ID" value="XM_016583461.1"/>
</dbReference>
<keyword evidence="3" id="KW-0548">Nucleotidyltransferase</keyword>
<accession>A0A1S3XGX2</accession>
<dbReference type="PANTHER" id="PTHR33064:SF37">
    <property type="entry name" value="RIBONUCLEASE H"/>
    <property type="match status" value="1"/>
</dbReference>
<dbReference type="InterPro" id="IPR043128">
    <property type="entry name" value="Rev_trsase/Diguanyl_cyclase"/>
</dbReference>
<dbReference type="GO" id="GO:0006508">
    <property type="term" value="P:proteolysis"/>
    <property type="evidence" value="ECO:0007669"/>
    <property type="project" value="UniProtKB-KW"/>
</dbReference>
<dbReference type="Gene3D" id="3.30.70.270">
    <property type="match status" value="2"/>
</dbReference>
<dbReference type="CDD" id="cd00303">
    <property type="entry name" value="retropepsin_like"/>
    <property type="match status" value="1"/>
</dbReference>
<keyword evidence="5" id="KW-0255">Endonuclease</keyword>
<dbReference type="GO" id="GO:0003964">
    <property type="term" value="F:RNA-directed DNA polymerase activity"/>
    <property type="evidence" value="ECO:0007669"/>
    <property type="project" value="UniProtKB-KW"/>
</dbReference>
<dbReference type="FunFam" id="3.10.10.10:FF:000007">
    <property type="entry name" value="Retrovirus-related Pol polyprotein from transposon 17.6-like Protein"/>
    <property type="match status" value="1"/>
</dbReference>
<keyword evidence="4" id="KW-0540">Nuclease</keyword>
<evidence type="ECO:0000259" key="9">
    <source>
        <dbReference type="PROSITE" id="PS50878"/>
    </source>
</evidence>
<keyword evidence="7" id="KW-0695">RNA-directed DNA polymerase</keyword>
<feature type="compositionally biased region" description="Polar residues" evidence="8">
    <location>
        <begin position="97"/>
        <end position="110"/>
    </location>
</feature>
<feature type="compositionally biased region" description="Polar residues" evidence="8">
    <location>
        <begin position="117"/>
        <end position="131"/>
    </location>
</feature>